<dbReference type="RefSeq" id="WP_158463565.1">
    <property type="nucleotide sequence ID" value="NZ_VZAD01000061.1"/>
</dbReference>
<evidence type="ECO:0000256" key="1">
    <source>
        <dbReference type="SAM" id="MobiDB-lite"/>
    </source>
</evidence>
<evidence type="ECO:0000313" key="3">
    <source>
        <dbReference type="EMBL" id="MQP11889.1"/>
    </source>
</evidence>
<proteinExistence type="predicted"/>
<accession>A0A6A7WBL2</accession>
<keyword evidence="4" id="KW-1185">Reference proteome</keyword>
<keyword evidence="2" id="KW-0732">Signal</keyword>
<evidence type="ECO:0000256" key="2">
    <source>
        <dbReference type="SAM" id="SignalP"/>
    </source>
</evidence>
<dbReference type="EMBL" id="VZAD01000061">
    <property type="protein sequence ID" value="MQP11889.1"/>
    <property type="molecule type" value="Genomic_DNA"/>
</dbReference>
<comment type="caution">
    <text evidence="3">The sequence shown here is derived from an EMBL/GenBank/DDBJ whole genome shotgun (WGS) entry which is preliminary data.</text>
</comment>
<feature type="chain" id="PRO_5025382509" description="WG repeat-containing protein" evidence="2">
    <location>
        <begin position="20"/>
        <end position="680"/>
    </location>
</feature>
<feature type="compositionally biased region" description="Acidic residues" evidence="1">
    <location>
        <begin position="623"/>
        <end position="634"/>
    </location>
</feature>
<dbReference type="AlphaFoldDB" id="A0A6A7WBL2"/>
<sequence length="680" mass="76521">MRKICLFVLLQINAVLGWAQVTYTLSSHREYVDKVINDAITEANRIKIEDSKLSPLMKFAKKNIASDDKFADFDGSNSSIGLCPPNKSWRIGNRNYRLPTPEEMIYIAPFFTSPKDMPRFTKSGKLYNNVETLNIENSGETTVYSDYMSKENVIYGLRFKKRADNEPTDNPYRSAYRYTLSGGALIIGIKQLGSAAGVKKVKDIADPKWWAAQNDIFLFTLPVKKEGVAYCTSGSSVLLIDKEAVRMSLMSNTSNFLTRPYIDIDKTYAANSTFMHYNISGTNITVDKTIDPTIVKHIGTELPNIDVYMRSCPSSVNLEYEGGKFPYGDIVSERLGSGALIYHITLKKNFSSDKRTMVFKIKNAAHIPQLEGKFTMTQMPIDINNVPDSIPADYLANNYLDTSGSLSGNSNSDIGQFDWDSAKSYANSVEVEERMKQVLSFDDLDNVPLKYYHLPSLNNLSCILPSHTKSFTEKYDLEEIDSMAYGIYDQDPNVVTSSYYSKGDGVIYAIRPIKSWSSAAFRYQYKPNEGLVVDMVPLGSAAFKVKSAQEISDGEIFSRSDVRTRIFRSNEKQSSGGIWTSTESPYAPDEAMAYEYDKNGIYLRSESKSKILPVIPFLGEEKTTEEESDEESDEPVTRKPKRVRRVPRKTRTSRPAVSVRKIVKSPSKGNNHIIVVDKTK</sequence>
<feature type="signal peptide" evidence="2">
    <location>
        <begin position="1"/>
        <end position="19"/>
    </location>
</feature>
<dbReference type="OrthoDB" id="1014883at2"/>
<feature type="compositionally biased region" description="Basic residues" evidence="1">
    <location>
        <begin position="638"/>
        <end position="652"/>
    </location>
</feature>
<evidence type="ECO:0008006" key="5">
    <source>
        <dbReference type="Google" id="ProtNLM"/>
    </source>
</evidence>
<protein>
    <recommendedName>
        <fullName evidence="5">WG repeat-containing protein</fullName>
    </recommendedName>
</protein>
<reference evidence="3 4" key="1">
    <citation type="submission" date="2019-09" db="EMBL/GenBank/DDBJ databases">
        <title>Distinct polysaccharide growth profiles of human intestinal Prevotella copri isolates.</title>
        <authorList>
            <person name="Fehlner-Peach H."/>
            <person name="Magnabosco C."/>
            <person name="Raghavan V."/>
            <person name="Scher J.U."/>
            <person name="Tett A."/>
            <person name="Cox L.M."/>
            <person name="Gottsegen C."/>
            <person name="Watters A."/>
            <person name="Wiltshire- Gordon J.D."/>
            <person name="Segata N."/>
            <person name="Bonneau R."/>
            <person name="Littman D.R."/>
        </authorList>
    </citation>
    <scope>NUCLEOTIDE SEQUENCE [LARGE SCALE GENOMIC DNA]</scope>
    <source>
        <strain evidence="4">iAQ1173</strain>
    </source>
</reference>
<feature type="region of interest" description="Disordered" evidence="1">
    <location>
        <begin position="621"/>
        <end position="680"/>
    </location>
</feature>
<gene>
    <name evidence="3" type="ORF">F7D20_07965</name>
</gene>
<name>A0A6A7WBL2_9BACT</name>
<organism evidence="3 4">
    <name type="scientific">Segatella copri</name>
    <dbReference type="NCBI Taxonomy" id="165179"/>
    <lineage>
        <taxon>Bacteria</taxon>
        <taxon>Pseudomonadati</taxon>
        <taxon>Bacteroidota</taxon>
        <taxon>Bacteroidia</taxon>
        <taxon>Bacteroidales</taxon>
        <taxon>Prevotellaceae</taxon>
        <taxon>Segatella</taxon>
    </lineage>
</organism>
<evidence type="ECO:0000313" key="4">
    <source>
        <dbReference type="Proteomes" id="UP000384372"/>
    </source>
</evidence>
<dbReference type="Proteomes" id="UP000384372">
    <property type="component" value="Unassembled WGS sequence"/>
</dbReference>